<dbReference type="EMBL" id="BT122546">
    <property type="protein sequence ID" value="ADE75918.1"/>
    <property type="molecule type" value="mRNA"/>
</dbReference>
<dbReference type="AlphaFoldDB" id="D5A8P9"/>
<name>D5A8P9_PICSI</name>
<proteinExistence type="evidence at transcript level"/>
<organism evidence="1">
    <name type="scientific">Picea sitchensis</name>
    <name type="common">Sitka spruce</name>
    <name type="synonym">Pinus sitchensis</name>
    <dbReference type="NCBI Taxonomy" id="3332"/>
    <lineage>
        <taxon>Eukaryota</taxon>
        <taxon>Viridiplantae</taxon>
        <taxon>Streptophyta</taxon>
        <taxon>Embryophyta</taxon>
        <taxon>Tracheophyta</taxon>
        <taxon>Spermatophyta</taxon>
        <taxon>Pinopsida</taxon>
        <taxon>Pinidae</taxon>
        <taxon>Conifers I</taxon>
        <taxon>Pinales</taxon>
        <taxon>Pinaceae</taxon>
        <taxon>Picea</taxon>
    </lineage>
</organism>
<evidence type="ECO:0000313" key="1">
    <source>
        <dbReference type="EMBL" id="ADE75918.1"/>
    </source>
</evidence>
<dbReference type="PANTHER" id="PTHR32011:SF2">
    <property type="entry name" value="OS08G0472400 PROTEIN"/>
    <property type="match status" value="1"/>
</dbReference>
<sequence>MPRWLMDYLEELATLLRNGGWKEQDINDMIQASSSPSSDTEDIYLDSQTILEGLLLKADLMSNSLRKAGWSSQDIAEIFDINYPTKKPTKKISPELAERIGKLAEYVVQA</sequence>
<protein>
    <submittedName>
        <fullName evidence="1">Uncharacterized protein</fullName>
    </submittedName>
</protein>
<reference evidence="1" key="1">
    <citation type="submission" date="2010-04" db="EMBL/GenBank/DDBJ databases">
        <authorList>
            <person name="Reid K.E."/>
            <person name="Liao N."/>
            <person name="Chan S."/>
            <person name="Docking R."/>
            <person name="Taylor G."/>
            <person name="Moore R."/>
            <person name="Mayo M."/>
            <person name="Munro S."/>
            <person name="King J."/>
            <person name="Yanchuk A."/>
            <person name="Holt R."/>
            <person name="Jones S."/>
            <person name="Marra M."/>
            <person name="Ritland C.E."/>
            <person name="Ritland K."/>
            <person name="Bohlmann J."/>
        </authorList>
    </citation>
    <scope>NUCLEOTIDE SEQUENCE</scope>
    <source>
        <tissue evidence="1">Buds collected with no treatment. Collection October 2007</tissue>
    </source>
</reference>
<accession>D5A8P9</accession>
<dbReference type="PANTHER" id="PTHR32011">
    <property type="entry name" value="OS08G0472400 PROTEIN"/>
    <property type="match status" value="1"/>
</dbReference>